<feature type="domain" description="LysM" evidence="7">
    <location>
        <begin position="307"/>
        <end position="353"/>
    </location>
</feature>
<evidence type="ECO:0000256" key="4">
    <source>
        <dbReference type="ARBA" id="ARBA00044955"/>
    </source>
</evidence>
<keyword evidence="1" id="KW-0147">Chitin-binding</keyword>
<evidence type="ECO:0000259" key="7">
    <source>
        <dbReference type="PROSITE" id="PS51782"/>
    </source>
</evidence>
<evidence type="ECO:0000256" key="2">
    <source>
        <dbReference type="ARBA" id="ARBA00022729"/>
    </source>
</evidence>
<dbReference type="OrthoDB" id="2281372at2759"/>
<evidence type="ECO:0000313" key="8">
    <source>
        <dbReference type="EMBL" id="KAF4475225.1"/>
    </source>
</evidence>
<reference evidence="8 9" key="2">
    <citation type="submission" date="2020-04" db="EMBL/GenBank/DDBJ databases">
        <title>Genome sequencing and assembly of multiple isolates from the Colletotrichum gloeosporioides species complex.</title>
        <authorList>
            <person name="Gan P."/>
            <person name="Shirasu K."/>
        </authorList>
    </citation>
    <scope>NUCLEOTIDE SEQUENCE [LARGE SCALE GENOMIC DNA]</scope>
    <source>
        <strain evidence="8 9">Nara gc5</strain>
    </source>
</reference>
<dbReference type="InterPro" id="IPR036779">
    <property type="entry name" value="LysM_dom_sf"/>
</dbReference>
<proteinExistence type="inferred from homology"/>
<feature type="region of interest" description="Disordered" evidence="5">
    <location>
        <begin position="114"/>
        <end position="139"/>
    </location>
</feature>
<dbReference type="InParanoid" id="A0A7J6IGX3"/>
<evidence type="ECO:0000256" key="5">
    <source>
        <dbReference type="SAM" id="MobiDB-lite"/>
    </source>
</evidence>
<name>A0A7J6IGX3_COLFN</name>
<comment type="caution">
    <text evidence="8">The sequence shown here is derived from an EMBL/GenBank/DDBJ whole genome shotgun (WGS) entry which is preliminary data.</text>
</comment>
<feature type="domain" description="LysM" evidence="7">
    <location>
        <begin position="149"/>
        <end position="195"/>
    </location>
</feature>
<keyword evidence="3" id="KW-0843">Virulence</keyword>
<dbReference type="AlphaFoldDB" id="A0A7J6IGX3"/>
<dbReference type="Gene3D" id="3.10.350.10">
    <property type="entry name" value="LysM domain"/>
    <property type="match status" value="4"/>
</dbReference>
<feature type="chain" id="PRO_5029702485" evidence="6">
    <location>
        <begin position="22"/>
        <end position="362"/>
    </location>
</feature>
<feature type="domain" description="LysM" evidence="7">
    <location>
        <begin position="229"/>
        <end position="275"/>
    </location>
</feature>
<organism evidence="8 9">
    <name type="scientific">Colletotrichum fructicola (strain Nara gc5)</name>
    <name type="common">Anthracnose fungus</name>
    <name type="synonym">Colletotrichum gloeosporioides (strain Nara gc5)</name>
    <dbReference type="NCBI Taxonomy" id="1213859"/>
    <lineage>
        <taxon>Eukaryota</taxon>
        <taxon>Fungi</taxon>
        <taxon>Dikarya</taxon>
        <taxon>Ascomycota</taxon>
        <taxon>Pezizomycotina</taxon>
        <taxon>Sordariomycetes</taxon>
        <taxon>Hypocreomycetidae</taxon>
        <taxon>Glomerellales</taxon>
        <taxon>Glomerellaceae</taxon>
        <taxon>Colletotrichum</taxon>
        <taxon>Colletotrichum gloeosporioides species complex</taxon>
    </lineage>
</organism>
<dbReference type="PANTHER" id="PTHR34997">
    <property type="entry name" value="AM15"/>
    <property type="match status" value="1"/>
</dbReference>
<evidence type="ECO:0000256" key="6">
    <source>
        <dbReference type="SAM" id="SignalP"/>
    </source>
</evidence>
<dbReference type="GO" id="GO:0008061">
    <property type="term" value="F:chitin binding"/>
    <property type="evidence" value="ECO:0007669"/>
    <property type="project" value="UniProtKB-KW"/>
</dbReference>
<comment type="similarity">
    <text evidence="4">Belongs to the secreted LysM effector family.</text>
</comment>
<dbReference type="PROSITE" id="PS51782">
    <property type="entry name" value="LYSM"/>
    <property type="match status" value="4"/>
</dbReference>
<dbReference type="SUPFAM" id="SSF54106">
    <property type="entry name" value="LysM domain"/>
    <property type="match status" value="3"/>
</dbReference>
<feature type="domain" description="LysM" evidence="7">
    <location>
        <begin position="60"/>
        <end position="106"/>
    </location>
</feature>
<dbReference type="Proteomes" id="UP000011096">
    <property type="component" value="Unassembled WGS sequence"/>
</dbReference>
<feature type="compositionally biased region" description="Polar residues" evidence="5">
    <location>
        <begin position="123"/>
        <end position="139"/>
    </location>
</feature>
<reference evidence="8 9" key="1">
    <citation type="submission" date="2012-08" db="EMBL/GenBank/DDBJ databases">
        <authorList>
            <person name="Gan P.H.P."/>
            <person name="Ikeda K."/>
            <person name="Irieda H."/>
            <person name="Narusaka M."/>
            <person name="O'Connell R.J."/>
            <person name="Narusaka Y."/>
            <person name="Takano Y."/>
            <person name="Kubo Y."/>
            <person name="Shirasu K."/>
        </authorList>
    </citation>
    <scope>NUCLEOTIDE SEQUENCE [LARGE SCALE GENOMIC DNA]</scope>
    <source>
        <strain evidence="8 9">Nara gc5</strain>
    </source>
</reference>
<evidence type="ECO:0000313" key="9">
    <source>
        <dbReference type="Proteomes" id="UP000011096"/>
    </source>
</evidence>
<gene>
    <name evidence="8" type="ORF">CGGC5_v016394</name>
</gene>
<dbReference type="InterPro" id="IPR052210">
    <property type="entry name" value="LysM1-like"/>
</dbReference>
<protein>
    <submittedName>
        <fullName evidence="8">LysM domain-containing protein</fullName>
    </submittedName>
</protein>
<dbReference type="RefSeq" id="XP_031893612.2">
    <property type="nucleotide sequence ID" value="XM_032033557.2"/>
</dbReference>
<sequence length="362" mass="37984">MSFVIIKSTLVLLGMSGLSFAATIPLGRSNTTSSDSETVRLMASTPQLEYDSQTTADCTWWYDNTQATNCNDLLASEGITLANFRRWNPSINEACTNLAVGKSYCVEAAFETVPSPTDPETPLATTTAPSNGVETPQPTQPSLVENCNKFYFVNSGESCAAIASSNGISLANFLSWNPKAGSNCAGLWADAYACVGIIGSSTTPTPTNPGNGIETPQPPQPSMVDNCNKFYLVKSGDSCAAIASSQGITLANFLAWNKGAGSNCGGLWADAYACVGIVGGSTTPTNPSNGVQTPTPIQTGMTTKCKSFHFVESGQTCAVIAPKYGVTVANLISWNPAVGSGCNGMWAETYLCVAVFRTYIYE</sequence>
<accession>A0A7J6IGX3</accession>
<evidence type="ECO:0000256" key="1">
    <source>
        <dbReference type="ARBA" id="ARBA00022669"/>
    </source>
</evidence>
<feature type="signal peptide" evidence="6">
    <location>
        <begin position="1"/>
        <end position="21"/>
    </location>
</feature>
<dbReference type="GeneID" id="43617588"/>
<dbReference type="Pfam" id="PF01476">
    <property type="entry name" value="LysM"/>
    <property type="match status" value="3"/>
</dbReference>
<dbReference type="PANTHER" id="PTHR34997:SF2">
    <property type="entry name" value="LYSM DOMAIN-CONTAINING PROTEIN-RELATED"/>
    <property type="match status" value="1"/>
</dbReference>
<dbReference type="EMBL" id="ANPB02000010">
    <property type="protein sequence ID" value="KAF4475225.1"/>
    <property type="molecule type" value="Genomic_DNA"/>
</dbReference>
<keyword evidence="2 6" id="KW-0732">Signal</keyword>
<dbReference type="CDD" id="cd00118">
    <property type="entry name" value="LysM"/>
    <property type="match status" value="3"/>
</dbReference>
<evidence type="ECO:0000256" key="3">
    <source>
        <dbReference type="ARBA" id="ARBA00023026"/>
    </source>
</evidence>
<dbReference type="SMART" id="SM00257">
    <property type="entry name" value="LysM"/>
    <property type="match status" value="3"/>
</dbReference>
<dbReference type="InterPro" id="IPR018392">
    <property type="entry name" value="LysM"/>
</dbReference>
<keyword evidence="9" id="KW-1185">Reference proteome</keyword>